<organism evidence="2 3">
    <name type="scientific">Pokkaliibacter plantistimulans</name>
    <dbReference type="NCBI Taxonomy" id="1635171"/>
    <lineage>
        <taxon>Bacteria</taxon>
        <taxon>Pseudomonadati</taxon>
        <taxon>Pseudomonadota</taxon>
        <taxon>Gammaproteobacteria</taxon>
        <taxon>Oceanospirillales</taxon>
        <taxon>Balneatrichaceae</taxon>
        <taxon>Pokkaliibacter</taxon>
    </lineage>
</organism>
<dbReference type="EMBL" id="LAPT01000137">
    <property type="protein sequence ID" value="PXF28953.1"/>
    <property type="molecule type" value="Genomic_DNA"/>
</dbReference>
<proteinExistence type="predicted"/>
<evidence type="ECO:0008006" key="4">
    <source>
        <dbReference type="Google" id="ProtNLM"/>
    </source>
</evidence>
<protein>
    <recommendedName>
        <fullName evidence="4">DoxX family protein</fullName>
    </recommendedName>
</protein>
<dbReference type="Pfam" id="PF13781">
    <property type="entry name" value="DoxX_3"/>
    <property type="match status" value="1"/>
</dbReference>
<feature type="transmembrane region" description="Helical" evidence="1">
    <location>
        <begin position="105"/>
        <end position="124"/>
    </location>
</feature>
<dbReference type="Proteomes" id="UP000248090">
    <property type="component" value="Unassembled WGS sequence"/>
</dbReference>
<evidence type="ECO:0000313" key="3">
    <source>
        <dbReference type="Proteomes" id="UP000248090"/>
    </source>
</evidence>
<keyword evidence="1" id="KW-0472">Membrane</keyword>
<keyword evidence="1" id="KW-1133">Transmembrane helix</keyword>
<dbReference type="RefSeq" id="WP_110189694.1">
    <property type="nucleotide sequence ID" value="NZ_CP177354.1"/>
</dbReference>
<feature type="transmembrane region" description="Helical" evidence="1">
    <location>
        <begin position="12"/>
        <end position="30"/>
    </location>
</feature>
<evidence type="ECO:0000313" key="2">
    <source>
        <dbReference type="EMBL" id="PXF28953.1"/>
    </source>
</evidence>
<accession>A0ABX5LTY5</accession>
<sequence>MNRSLAAINFWSRLTLGIIFIYQGLIPKLMYNNATERMLIDAHRLTDLQLGGMGIVQLAGAAEIVLGFCILLFHRSAWPLLITCLLMLGLLIDVMMVAPALMSEAFNPLVTNLAIFFLAVIGMISNQRRPAPGWIS</sequence>
<keyword evidence="1" id="KW-0812">Transmembrane</keyword>
<dbReference type="InterPro" id="IPR025695">
    <property type="entry name" value="DoxX-like"/>
</dbReference>
<name>A0ABX5LTY5_9GAMM</name>
<gene>
    <name evidence="2" type="ORF">WH50_23500</name>
</gene>
<keyword evidence="3" id="KW-1185">Reference proteome</keyword>
<reference evidence="2 3" key="1">
    <citation type="submission" date="2015-03" db="EMBL/GenBank/DDBJ databases">
        <authorList>
            <person name="Krishnan R."/>
            <person name="Midha S."/>
            <person name="Patil P.B."/>
            <person name="Rameshkumar N."/>
        </authorList>
    </citation>
    <scope>NUCLEOTIDE SEQUENCE [LARGE SCALE GENOMIC DNA]</scope>
    <source>
        <strain evidence="2 3">L1E11</strain>
    </source>
</reference>
<comment type="caution">
    <text evidence="2">The sequence shown here is derived from an EMBL/GenBank/DDBJ whole genome shotgun (WGS) entry which is preliminary data.</text>
</comment>
<feature type="transmembrane region" description="Helical" evidence="1">
    <location>
        <begin position="50"/>
        <end position="73"/>
    </location>
</feature>
<evidence type="ECO:0000256" key="1">
    <source>
        <dbReference type="SAM" id="Phobius"/>
    </source>
</evidence>
<feature type="transmembrane region" description="Helical" evidence="1">
    <location>
        <begin position="80"/>
        <end position="99"/>
    </location>
</feature>